<comment type="caution">
    <text evidence="1">The sequence shown here is derived from an EMBL/GenBank/DDBJ whole genome shotgun (WGS) entry which is preliminary data.</text>
</comment>
<reference evidence="1" key="1">
    <citation type="submission" date="2021-06" db="EMBL/GenBank/DDBJ databases">
        <authorList>
            <person name="Kallberg Y."/>
            <person name="Tangrot J."/>
            <person name="Rosling A."/>
        </authorList>
    </citation>
    <scope>NUCLEOTIDE SEQUENCE</scope>
    <source>
        <strain evidence="1">CL356</strain>
    </source>
</reference>
<feature type="non-terminal residue" evidence="1">
    <location>
        <position position="99"/>
    </location>
</feature>
<dbReference type="Proteomes" id="UP000789525">
    <property type="component" value="Unassembled WGS sequence"/>
</dbReference>
<proteinExistence type="predicted"/>
<evidence type="ECO:0000313" key="2">
    <source>
        <dbReference type="Proteomes" id="UP000789525"/>
    </source>
</evidence>
<evidence type="ECO:0000313" key="1">
    <source>
        <dbReference type="EMBL" id="CAG8522346.1"/>
    </source>
</evidence>
<dbReference type="EMBL" id="CAJVPT010005649">
    <property type="protein sequence ID" value="CAG8522346.1"/>
    <property type="molecule type" value="Genomic_DNA"/>
</dbReference>
<organism evidence="1 2">
    <name type="scientific">Acaulospora colombiana</name>
    <dbReference type="NCBI Taxonomy" id="27376"/>
    <lineage>
        <taxon>Eukaryota</taxon>
        <taxon>Fungi</taxon>
        <taxon>Fungi incertae sedis</taxon>
        <taxon>Mucoromycota</taxon>
        <taxon>Glomeromycotina</taxon>
        <taxon>Glomeromycetes</taxon>
        <taxon>Diversisporales</taxon>
        <taxon>Acaulosporaceae</taxon>
        <taxon>Acaulospora</taxon>
    </lineage>
</organism>
<keyword evidence="2" id="KW-1185">Reference proteome</keyword>
<gene>
    <name evidence="1" type="ORF">ACOLOM_LOCUS3713</name>
</gene>
<sequence>MSGNIVRSPERIDKKVLVDLMKDKSKVPGVDYLVVDVRDDDYVSQIRGPKCARKYYERLSARDIASNTKIHILKGGFHEWQYNYKDDPELVKDYDYEYS</sequence>
<name>A0ACA9LEP9_9GLOM</name>
<protein>
    <submittedName>
        <fullName evidence="1">7814_t:CDS:1</fullName>
    </submittedName>
</protein>
<accession>A0ACA9LEP9</accession>